<dbReference type="Proteomes" id="UP000240739">
    <property type="component" value="Unassembled WGS sequence"/>
</dbReference>
<gene>
    <name evidence="2" type="ORF">C7Y72_05915</name>
</gene>
<keyword evidence="1" id="KW-0812">Transmembrane</keyword>
<protein>
    <submittedName>
        <fullName evidence="2">DUF4446 domain-containing protein</fullName>
    </submittedName>
</protein>
<keyword evidence="1" id="KW-0472">Membrane</keyword>
<feature type="transmembrane region" description="Helical" evidence="1">
    <location>
        <begin position="6"/>
        <end position="31"/>
    </location>
</feature>
<proteinExistence type="predicted"/>
<comment type="caution">
    <text evidence="2">The sequence shown here is derived from an EMBL/GenBank/DDBJ whole genome shotgun (WGS) entry which is preliminary data.</text>
</comment>
<dbReference type="InterPro" id="IPR027981">
    <property type="entry name" value="DUF4446"/>
</dbReference>
<dbReference type="OrthoDB" id="5244042at2"/>
<dbReference type="AlphaFoldDB" id="A0A2T4UJ03"/>
<evidence type="ECO:0000313" key="2">
    <source>
        <dbReference type="EMBL" id="PTL59218.1"/>
    </source>
</evidence>
<sequence>MDELSTTTGIVAAVAVVLALAALAFAVTATVRLRRIAAHQRVVLGTGGAQDLVAHAARLEHSFAVLHDYVEDVSARLDDRLATAELRLDGAITYHGLVRYDAYNEMSGRQSTSIALLDATRSGVVVSSIHHRESARMYAKLVRNGQGELQLSPEEQQAIELALAREVEPVDDQAV</sequence>
<reference evidence="2 3" key="1">
    <citation type="submission" date="2018-03" db="EMBL/GenBank/DDBJ databases">
        <title>Aquarubrobacter algicola gen. nov., sp. nov., a novel actinobacterium isolated from shallow eutrophic lake during the end of cyanobacterial harmful algal blooms.</title>
        <authorList>
            <person name="Chun S.J."/>
        </authorList>
    </citation>
    <scope>NUCLEOTIDE SEQUENCE [LARGE SCALE GENOMIC DNA]</scope>
    <source>
        <strain evidence="2 3">Seoho-28</strain>
    </source>
</reference>
<dbReference type="EMBL" id="PYYB01000001">
    <property type="protein sequence ID" value="PTL59218.1"/>
    <property type="molecule type" value="Genomic_DNA"/>
</dbReference>
<name>A0A2T4UJ03_9ACTN</name>
<keyword evidence="3" id="KW-1185">Reference proteome</keyword>
<evidence type="ECO:0000256" key="1">
    <source>
        <dbReference type="SAM" id="Phobius"/>
    </source>
</evidence>
<dbReference type="Pfam" id="PF14584">
    <property type="entry name" value="DUF4446"/>
    <property type="match status" value="1"/>
</dbReference>
<organism evidence="2 3">
    <name type="scientific">Paraconexibacter algicola</name>
    <dbReference type="NCBI Taxonomy" id="2133960"/>
    <lineage>
        <taxon>Bacteria</taxon>
        <taxon>Bacillati</taxon>
        <taxon>Actinomycetota</taxon>
        <taxon>Thermoleophilia</taxon>
        <taxon>Solirubrobacterales</taxon>
        <taxon>Paraconexibacteraceae</taxon>
        <taxon>Paraconexibacter</taxon>
    </lineage>
</organism>
<dbReference type="RefSeq" id="WP_107567654.1">
    <property type="nucleotide sequence ID" value="NZ_PYYB01000001.1"/>
</dbReference>
<evidence type="ECO:0000313" key="3">
    <source>
        <dbReference type="Proteomes" id="UP000240739"/>
    </source>
</evidence>
<keyword evidence="1" id="KW-1133">Transmembrane helix</keyword>
<accession>A0A2T4UJ03</accession>